<dbReference type="SUPFAM" id="SSF81383">
    <property type="entry name" value="F-box domain"/>
    <property type="match status" value="1"/>
</dbReference>
<reference evidence="2" key="1">
    <citation type="submission" date="2021-01" db="EMBL/GenBank/DDBJ databases">
        <authorList>
            <person name="Kaushik A."/>
        </authorList>
    </citation>
    <scope>NUCLEOTIDE SEQUENCE</scope>
    <source>
        <strain evidence="2">AG6-10EEA</strain>
    </source>
</reference>
<accession>A0A8H3CXD0</accession>
<organism evidence="2 3">
    <name type="scientific">Rhizoctonia solani</name>
    <dbReference type="NCBI Taxonomy" id="456999"/>
    <lineage>
        <taxon>Eukaryota</taxon>
        <taxon>Fungi</taxon>
        <taxon>Dikarya</taxon>
        <taxon>Basidiomycota</taxon>
        <taxon>Agaricomycotina</taxon>
        <taxon>Agaricomycetes</taxon>
        <taxon>Cantharellales</taxon>
        <taxon>Ceratobasidiaceae</taxon>
        <taxon>Rhizoctonia</taxon>
    </lineage>
</organism>
<dbReference type="EMBL" id="CAJMXA010003496">
    <property type="protein sequence ID" value="CAE6498404.1"/>
    <property type="molecule type" value="Genomic_DNA"/>
</dbReference>
<evidence type="ECO:0000313" key="3">
    <source>
        <dbReference type="Proteomes" id="UP000663853"/>
    </source>
</evidence>
<dbReference type="InterPro" id="IPR036047">
    <property type="entry name" value="F-box-like_dom_sf"/>
</dbReference>
<sequence length="488" mass="56740">MESVRLGFGPRVPPEVLSHVLSWLDDTYDISDASRVCRAWYKIAFPHLHQHMTIRHIRYLHTLTVRLELETTKTELRVGPCLRALSINLDPDVLHQDLHRPLLARFERVLTHLTYLELLELRYSSSPNLMSIFRSFRDQCSQLRWVIIRRLGGGSEDDQNEDVFVFKNMKRLEISWKHLDLQTPSRVPSALIRMVEDSPELYELRLDLTAIEMDDEYIEIPWWPSEFFRHLQNPLVQLRSLEIGGTYAINWEALLQGSSQCSLRRFFEQHPDLHTIRFRNDEHRMNLPFEPSLVEHLFPSVIEFTGPLAICAGVMGSRLAEQLREVSVYDELIDPILPCDNIFETLASVIRPHPKLEGLMLQLTCEDSDPAVDRLGDVLLKTSTLDTILAATPNVWSILIGVPINWTELIMPLRRVPRITEFHFKDSKRTSIEDTLLFKRKVIEIFDLCPMLLKIIGLRDGEDGSTLNVYREMDRFGVTTDTWGECHR</sequence>
<dbReference type="AlphaFoldDB" id="A0A8H3CXD0"/>
<dbReference type="InterPro" id="IPR001810">
    <property type="entry name" value="F-box_dom"/>
</dbReference>
<comment type="caution">
    <text evidence="2">The sequence shown here is derived from an EMBL/GenBank/DDBJ whole genome shotgun (WGS) entry which is preliminary data.</text>
</comment>
<evidence type="ECO:0000259" key="1">
    <source>
        <dbReference type="Pfam" id="PF12937"/>
    </source>
</evidence>
<gene>
    <name evidence="2" type="ORF">RDB_LOCUS109376</name>
</gene>
<dbReference type="Proteomes" id="UP000663853">
    <property type="component" value="Unassembled WGS sequence"/>
</dbReference>
<dbReference type="Pfam" id="PF12937">
    <property type="entry name" value="F-box-like"/>
    <property type="match status" value="1"/>
</dbReference>
<dbReference type="SUPFAM" id="SSF52047">
    <property type="entry name" value="RNI-like"/>
    <property type="match status" value="1"/>
</dbReference>
<protein>
    <recommendedName>
        <fullName evidence="1">F-box domain-containing protein</fullName>
    </recommendedName>
</protein>
<dbReference type="Gene3D" id="1.20.1280.50">
    <property type="match status" value="1"/>
</dbReference>
<dbReference type="CDD" id="cd09917">
    <property type="entry name" value="F-box_SF"/>
    <property type="match status" value="1"/>
</dbReference>
<name>A0A8H3CXD0_9AGAM</name>
<feature type="domain" description="F-box" evidence="1">
    <location>
        <begin position="11"/>
        <end position="54"/>
    </location>
</feature>
<proteinExistence type="predicted"/>
<evidence type="ECO:0000313" key="2">
    <source>
        <dbReference type="EMBL" id="CAE6498404.1"/>
    </source>
</evidence>